<dbReference type="GO" id="GO:0004674">
    <property type="term" value="F:protein serine/threonine kinase activity"/>
    <property type="evidence" value="ECO:0007669"/>
    <property type="project" value="UniProtKB-KW"/>
</dbReference>
<evidence type="ECO:0000256" key="3">
    <source>
        <dbReference type="ARBA" id="ARBA00022741"/>
    </source>
</evidence>
<dbReference type="InterPro" id="IPR017441">
    <property type="entry name" value="Protein_kinase_ATP_BS"/>
</dbReference>
<dbReference type="GO" id="GO:0007094">
    <property type="term" value="P:mitotic spindle assembly checkpoint signaling"/>
    <property type="evidence" value="ECO:0007669"/>
    <property type="project" value="TreeGrafter"/>
</dbReference>
<dbReference type="InterPro" id="IPR008271">
    <property type="entry name" value="Ser/Thr_kinase_AS"/>
</dbReference>
<dbReference type="Gene3D" id="3.30.200.20">
    <property type="entry name" value="Phosphorylase Kinase, domain 1"/>
    <property type="match status" value="1"/>
</dbReference>
<dbReference type="PANTHER" id="PTHR22974">
    <property type="entry name" value="MIXED LINEAGE PROTEIN KINASE"/>
    <property type="match status" value="1"/>
</dbReference>
<evidence type="ECO:0000256" key="1">
    <source>
        <dbReference type="ARBA" id="ARBA00022527"/>
    </source>
</evidence>
<keyword evidence="4" id="KW-0418">Kinase</keyword>
<dbReference type="InterPro" id="IPR011009">
    <property type="entry name" value="Kinase-like_dom_sf"/>
</dbReference>
<evidence type="ECO:0000256" key="6">
    <source>
        <dbReference type="PROSITE-ProRule" id="PRU10141"/>
    </source>
</evidence>
<keyword evidence="1 7" id="KW-0723">Serine/threonine-protein kinase</keyword>
<dbReference type="Proteomes" id="UP000887575">
    <property type="component" value="Unassembled WGS sequence"/>
</dbReference>
<evidence type="ECO:0000256" key="4">
    <source>
        <dbReference type="ARBA" id="ARBA00022777"/>
    </source>
</evidence>
<dbReference type="SMART" id="SM00220">
    <property type="entry name" value="S_TKc"/>
    <property type="match status" value="1"/>
</dbReference>
<dbReference type="PROSITE" id="PS50011">
    <property type="entry name" value="PROTEIN_KINASE_DOM"/>
    <property type="match status" value="1"/>
</dbReference>
<dbReference type="GO" id="GO:0005634">
    <property type="term" value="C:nucleus"/>
    <property type="evidence" value="ECO:0007669"/>
    <property type="project" value="TreeGrafter"/>
</dbReference>
<dbReference type="GO" id="GO:0005524">
    <property type="term" value="F:ATP binding"/>
    <property type="evidence" value="ECO:0007669"/>
    <property type="project" value="UniProtKB-UniRule"/>
</dbReference>
<dbReference type="PANTHER" id="PTHR22974:SF21">
    <property type="entry name" value="DUAL SPECIFICITY PROTEIN KINASE TTK"/>
    <property type="match status" value="1"/>
</dbReference>
<dbReference type="PROSITE" id="PS00107">
    <property type="entry name" value="PROTEIN_KINASE_ATP"/>
    <property type="match status" value="1"/>
</dbReference>
<evidence type="ECO:0000256" key="7">
    <source>
        <dbReference type="RuleBase" id="RU000304"/>
    </source>
</evidence>
<reference evidence="10" key="1">
    <citation type="submission" date="2024-02" db="UniProtKB">
        <authorList>
            <consortium name="WormBaseParasite"/>
        </authorList>
    </citation>
    <scope>IDENTIFICATION</scope>
</reference>
<dbReference type="GO" id="GO:0000776">
    <property type="term" value="C:kinetochore"/>
    <property type="evidence" value="ECO:0007669"/>
    <property type="project" value="TreeGrafter"/>
</dbReference>
<dbReference type="SUPFAM" id="SSF56112">
    <property type="entry name" value="Protein kinase-like (PK-like)"/>
    <property type="match status" value="1"/>
</dbReference>
<keyword evidence="5 6" id="KW-0067">ATP-binding</keyword>
<organism evidence="9 10">
    <name type="scientific">Mesorhabditis belari</name>
    <dbReference type="NCBI Taxonomy" id="2138241"/>
    <lineage>
        <taxon>Eukaryota</taxon>
        <taxon>Metazoa</taxon>
        <taxon>Ecdysozoa</taxon>
        <taxon>Nematoda</taxon>
        <taxon>Chromadorea</taxon>
        <taxon>Rhabditida</taxon>
        <taxon>Rhabditina</taxon>
        <taxon>Rhabditomorpha</taxon>
        <taxon>Rhabditoidea</taxon>
        <taxon>Rhabditidae</taxon>
        <taxon>Mesorhabditinae</taxon>
        <taxon>Mesorhabditis</taxon>
    </lineage>
</organism>
<evidence type="ECO:0000256" key="5">
    <source>
        <dbReference type="ARBA" id="ARBA00022840"/>
    </source>
</evidence>
<dbReference type="GO" id="GO:0033316">
    <property type="term" value="P:meiotic spindle assembly checkpoint signaling"/>
    <property type="evidence" value="ECO:0007669"/>
    <property type="project" value="TreeGrafter"/>
</dbReference>
<name>A0AAF3ETY7_9BILA</name>
<dbReference type="WBParaSite" id="MBELARI_LOCUS17631">
    <property type="protein sequence ID" value="MBELARI_LOCUS17631"/>
    <property type="gene ID" value="MBELARI_LOCUS17631"/>
</dbReference>
<feature type="domain" description="Protein kinase" evidence="8">
    <location>
        <begin position="165"/>
        <end position="425"/>
    </location>
</feature>
<dbReference type="GO" id="GO:0004712">
    <property type="term" value="F:protein serine/threonine/tyrosine kinase activity"/>
    <property type="evidence" value="ECO:0007669"/>
    <property type="project" value="TreeGrafter"/>
</dbReference>
<keyword evidence="3 6" id="KW-0547">Nucleotide-binding</keyword>
<dbReference type="GO" id="GO:0007059">
    <property type="term" value="P:chromosome segregation"/>
    <property type="evidence" value="ECO:0007669"/>
    <property type="project" value="TreeGrafter"/>
</dbReference>
<evidence type="ECO:0000313" key="10">
    <source>
        <dbReference type="WBParaSite" id="MBELARI_LOCUS17631"/>
    </source>
</evidence>
<evidence type="ECO:0000313" key="9">
    <source>
        <dbReference type="Proteomes" id="UP000887575"/>
    </source>
</evidence>
<dbReference type="GO" id="GO:0034501">
    <property type="term" value="P:protein localization to kinetochore"/>
    <property type="evidence" value="ECO:0007669"/>
    <property type="project" value="TreeGrafter"/>
</dbReference>
<dbReference type="InterPro" id="IPR000719">
    <property type="entry name" value="Prot_kinase_dom"/>
</dbReference>
<keyword evidence="9" id="KW-1185">Reference proteome</keyword>
<dbReference type="PROSITE" id="PS00108">
    <property type="entry name" value="PROTEIN_KINASE_ST"/>
    <property type="match status" value="1"/>
</dbReference>
<dbReference type="Pfam" id="PF00069">
    <property type="entry name" value="Pkinase"/>
    <property type="match status" value="1"/>
</dbReference>
<feature type="binding site" evidence="6">
    <location>
        <position position="194"/>
    </location>
    <ligand>
        <name>ATP</name>
        <dbReference type="ChEBI" id="CHEBI:30616"/>
    </ligand>
</feature>
<evidence type="ECO:0000256" key="2">
    <source>
        <dbReference type="ARBA" id="ARBA00022679"/>
    </source>
</evidence>
<sequence length="478" mass="53677">MPSLSELIEAKKGANAALRAANASKSCEGDEILAIEASHLNDEHHSSIVQSNSYLIDSTYDSLHSSAGNFSRSIIEPKNKSSISHKAHDVIVEERTDIDNVENKKSNISLPAPAKQNISRCLSDTRIKVKDRNRANESRGAIERSTSLYQFIDVNELLTINGQLFRKDNIVGKGGSSVVWSAANMATKQEVAIKIVSLNEDHGVIEAYTNEIAILEELKDCRRVIHLFDHEFMYEQQLLYIVLEKGATDFGTFIKERHRSKAINATFIHFYWEEMLLCVQTIHEKGIIHKDLKPANFLLVGGDLKLIDFGISTQMPKNQDSLQSSVILGTPSYMAPEMLQSTGETTAKVDVWSLGCILYAIVYGRTPFQKYRVTSEKIKAICNPKVEIDFPPHHDSLLVETMKWCLVRDPRRRASIKELLEHPFCDSRRKQPSASDSSALVDFAADLLSKTPNSRQRALETLCRRFESTSLSTPQLDL</sequence>
<dbReference type="FunFam" id="3.30.200.20:FF:000131">
    <property type="entry name" value="Dual specificity protein kinase TTK"/>
    <property type="match status" value="1"/>
</dbReference>
<proteinExistence type="inferred from homology"/>
<dbReference type="AlphaFoldDB" id="A0AAF3ETY7"/>
<comment type="similarity">
    <text evidence="7">Belongs to the protein kinase superfamily.</text>
</comment>
<protein>
    <submittedName>
        <fullName evidence="10">Protein kinase domain-containing protein</fullName>
    </submittedName>
</protein>
<dbReference type="Gene3D" id="1.10.510.10">
    <property type="entry name" value="Transferase(Phosphotransferase) domain 1"/>
    <property type="match status" value="1"/>
</dbReference>
<keyword evidence="2" id="KW-0808">Transferase</keyword>
<accession>A0AAF3ETY7</accession>
<evidence type="ECO:0000259" key="8">
    <source>
        <dbReference type="PROSITE" id="PS50011"/>
    </source>
</evidence>